<organism evidence="1 2">
    <name type="scientific">Roseibium aggregatum</name>
    <dbReference type="NCBI Taxonomy" id="187304"/>
    <lineage>
        <taxon>Bacteria</taxon>
        <taxon>Pseudomonadati</taxon>
        <taxon>Pseudomonadota</taxon>
        <taxon>Alphaproteobacteria</taxon>
        <taxon>Hyphomicrobiales</taxon>
        <taxon>Stappiaceae</taxon>
        <taxon>Roseibium</taxon>
    </lineage>
</organism>
<reference evidence="2" key="1">
    <citation type="submission" date="2015-07" db="EMBL/GenBank/DDBJ databases">
        <authorList>
            <person name="Rodrigo-Torres Lidia"/>
            <person name="Arahal R.David."/>
        </authorList>
    </citation>
    <scope>NUCLEOTIDE SEQUENCE [LARGE SCALE GENOMIC DNA]</scope>
    <source>
        <strain evidence="2">CECT 4801</strain>
    </source>
</reference>
<dbReference type="Proteomes" id="UP000048926">
    <property type="component" value="Unassembled WGS sequence"/>
</dbReference>
<sequence>MLRIGGHLVLFQFKAKSREKFRLEKFQWRNLKRVSSRYPRSTFYVFPEAADSKEAASVDCIIRHSWFCSAADLGTSFRGPAETTTLTLDTSVPALLKSRPRSSIPIESACQVFGCFCPPVFSAAFFPTRSAKHAVLFFSNKARLSVSADRPIMRTPERIFGIPVGDVSERAADLAPITSVGDFEQMLGDEAESNLAPGLYGLFLPQAQND</sequence>
<gene>
    <name evidence="1" type="ORF">LAL4801_03758</name>
</gene>
<proteinExistence type="predicted"/>
<evidence type="ECO:0000313" key="2">
    <source>
        <dbReference type="Proteomes" id="UP000048926"/>
    </source>
</evidence>
<dbReference type="AlphaFoldDB" id="A0A0M6Y6K9"/>
<evidence type="ECO:0000313" key="1">
    <source>
        <dbReference type="EMBL" id="CTQ45308.1"/>
    </source>
</evidence>
<protein>
    <submittedName>
        <fullName evidence="1">Uncharacterized protein</fullName>
    </submittedName>
</protein>
<keyword evidence="2" id="KW-1185">Reference proteome</keyword>
<accession>A0A0M6Y6K9</accession>
<dbReference type="EMBL" id="CXST01000002">
    <property type="protein sequence ID" value="CTQ45308.1"/>
    <property type="molecule type" value="Genomic_DNA"/>
</dbReference>
<name>A0A0M6Y6K9_9HYPH</name>